<dbReference type="AlphaFoldDB" id="A0A843U2T0"/>
<keyword evidence="2 3" id="KW-0040">ANK repeat</keyword>
<dbReference type="PROSITE" id="PS50297">
    <property type="entry name" value="ANK_REP_REGION"/>
    <property type="match status" value="2"/>
</dbReference>
<dbReference type="SUPFAM" id="SSF48403">
    <property type="entry name" value="Ankyrin repeat"/>
    <property type="match status" value="1"/>
</dbReference>
<reference evidence="6" key="1">
    <citation type="submission" date="2017-07" db="EMBL/GenBank/DDBJ databases">
        <title>Taro Niue Genome Assembly and Annotation.</title>
        <authorList>
            <person name="Atibalentja N."/>
            <person name="Keating K."/>
            <person name="Fields C.J."/>
        </authorList>
    </citation>
    <scope>NUCLEOTIDE SEQUENCE</scope>
    <source>
        <strain evidence="6">Niue_2</strain>
        <tissue evidence="6">Leaf</tissue>
    </source>
</reference>
<evidence type="ECO:0000256" key="4">
    <source>
        <dbReference type="SAM" id="MobiDB-lite"/>
    </source>
</evidence>
<comment type="caution">
    <text evidence="6">The sequence shown here is derived from an EMBL/GenBank/DDBJ whole genome shotgun (WGS) entry which is preliminary data.</text>
</comment>
<dbReference type="PRINTS" id="PR01415">
    <property type="entry name" value="ANKYRIN"/>
</dbReference>
<gene>
    <name evidence="6" type="ORF">Taro_008631</name>
</gene>
<evidence type="ECO:0000256" key="2">
    <source>
        <dbReference type="ARBA" id="ARBA00023043"/>
    </source>
</evidence>
<evidence type="ECO:0000256" key="3">
    <source>
        <dbReference type="PROSITE-ProRule" id="PRU00023"/>
    </source>
</evidence>
<dbReference type="SMART" id="SM00248">
    <property type="entry name" value="ANK"/>
    <property type="match status" value="3"/>
</dbReference>
<dbReference type="InterPro" id="IPR002110">
    <property type="entry name" value="Ankyrin_rpt"/>
</dbReference>
<evidence type="ECO:0000256" key="5">
    <source>
        <dbReference type="SAM" id="Phobius"/>
    </source>
</evidence>
<evidence type="ECO:0000313" key="7">
    <source>
        <dbReference type="Proteomes" id="UP000652761"/>
    </source>
</evidence>
<keyword evidence="1" id="KW-0677">Repeat</keyword>
<dbReference type="EMBL" id="NMUH01000287">
    <property type="protein sequence ID" value="MQL76230.1"/>
    <property type="molecule type" value="Genomic_DNA"/>
</dbReference>
<dbReference type="OrthoDB" id="10057496at2759"/>
<sequence>SFVTFRNYNPTLITCLAVSNPSLAVQKRRCGGRRSETSWRSQPRRQQRSAPGGVGGIHGECVGVRRRGRRFWGREKGSLGVGKRSLLNIFIFSLPYCDCNRQSFVSNTCGSDANDSDARASRGIAGGLTLVFSCAALYFLALILRIIRFIFFYNAARYDDIEDVVNLSSAGIPLDSKDSEGRTALHMAAANGHLEIVEYLIRNGVDVNASNAENNTPLHWACLNGHIEVVKALILGGADVSRLNRHERSAVDEAVARGKLEVIDAVNAAMAQLELSGAQVS</sequence>
<dbReference type="Gene3D" id="1.25.40.20">
    <property type="entry name" value="Ankyrin repeat-containing domain"/>
    <property type="match status" value="2"/>
</dbReference>
<dbReference type="PANTHER" id="PTHR24171:SF8">
    <property type="entry name" value="BRCA1-ASSOCIATED RING DOMAIN PROTEIN 1"/>
    <property type="match status" value="1"/>
</dbReference>
<feature type="repeat" description="ANK" evidence="3">
    <location>
        <begin position="213"/>
        <end position="245"/>
    </location>
</feature>
<feature type="transmembrane region" description="Helical" evidence="5">
    <location>
        <begin position="124"/>
        <end position="147"/>
    </location>
</feature>
<protein>
    <submittedName>
        <fullName evidence="6">Uncharacterized protein</fullName>
    </submittedName>
</protein>
<evidence type="ECO:0000313" key="6">
    <source>
        <dbReference type="EMBL" id="MQL76230.1"/>
    </source>
</evidence>
<feature type="region of interest" description="Disordered" evidence="4">
    <location>
        <begin position="29"/>
        <end position="57"/>
    </location>
</feature>
<dbReference type="PROSITE" id="PS50088">
    <property type="entry name" value="ANK_REPEAT"/>
    <property type="match status" value="2"/>
</dbReference>
<proteinExistence type="predicted"/>
<evidence type="ECO:0000256" key="1">
    <source>
        <dbReference type="ARBA" id="ARBA00022737"/>
    </source>
</evidence>
<keyword evidence="5" id="KW-0472">Membrane</keyword>
<dbReference type="InterPro" id="IPR036770">
    <property type="entry name" value="Ankyrin_rpt-contain_sf"/>
</dbReference>
<keyword evidence="7" id="KW-1185">Reference proteome</keyword>
<accession>A0A843U2T0</accession>
<feature type="repeat" description="ANK" evidence="3">
    <location>
        <begin position="180"/>
        <end position="212"/>
    </location>
</feature>
<dbReference type="PANTHER" id="PTHR24171">
    <property type="entry name" value="ANKYRIN REPEAT DOMAIN-CONTAINING PROTEIN 39-RELATED"/>
    <property type="match status" value="1"/>
</dbReference>
<dbReference type="Pfam" id="PF12796">
    <property type="entry name" value="Ank_2"/>
    <property type="match status" value="1"/>
</dbReference>
<dbReference type="Proteomes" id="UP000652761">
    <property type="component" value="Unassembled WGS sequence"/>
</dbReference>
<dbReference type="GO" id="GO:0085020">
    <property type="term" value="P:protein K6-linked ubiquitination"/>
    <property type="evidence" value="ECO:0007669"/>
    <property type="project" value="TreeGrafter"/>
</dbReference>
<organism evidence="6 7">
    <name type="scientific">Colocasia esculenta</name>
    <name type="common">Wild taro</name>
    <name type="synonym">Arum esculentum</name>
    <dbReference type="NCBI Taxonomy" id="4460"/>
    <lineage>
        <taxon>Eukaryota</taxon>
        <taxon>Viridiplantae</taxon>
        <taxon>Streptophyta</taxon>
        <taxon>Embryophyta</taxon>
        <taxon>Tracheophyta</taxon>
        <taxon>Spermatophyta</taxon>
        <taxon>Magnoliopsida</taxon>
        <taxon>Liliopsida</taxon>
        <taxon>Araceae</taxon>
        <taxon>Aroideae</taxon>
        <taxon>Colocasieae</taxon>
        <taxon>Colocasia</taxon>
    </lineage>
</organism>
<keyword evidence="5" id="KW-0812">Transmembrane</keyword>
<keyword evidence="5" id="KW-1133">Transmembrane helix</keyword>
<name>A0A843U2T0_COLES</name>
<dbReference type="GO" id="GO:0004842">
    <property type="term" value="F:ubiquitin-protein transferase activity"/>
    <property type="evidence" value="ECO:0007669"/>
    <property type="project" value="TreeGrafter"/>
</dbReference>
<feature type="non-terminal residue" evidence="6">
    <location>
        <position position="1"/>
    </location>
</feature>